<dbReference type="OMA" id="QRKDKYY"/>
<dbReference type="Pfam" id="PF01728">
    <property type="entry name" value="FtsJ"/>
    <property type="match status" value="1"/>
</dbReference>
<evidence type="ECO:0000259" key="10">
    <source>
        <dbReference type="Pfam" id="PF01728"/>
    </source>
</evidence>
<feature type="region of interest" description="Disordered" evidence="9">
    <location>
        <begin position="633"/>
        <end position="711"/>
    </location>
</feature>
<evidence type="ECO:0000256" key="7">
    <source>
        <dbReference type="ARBA" id="ARBA00023242"/>
    </source>
</evidence>
<feature type="region of interest" description="Disordered" evidence="9">
    <location>
        <begin position="537"/>
        <end position="569"/>
    </location>
</feature>
<keyword evidence="5 8" id="KW-0808">Transferase</keyword>
<dbReference type="PANTHER" id="PTHR10920">
    <property type="entry name" value="RIBOSOMAL RNA METHYLTRANSFERASE"/>
    <property type="match status" value="1"/>
</dbReference>
<feature type="compositionally biased region" description="Basic and acidic residues" evidence="9">
    <location>
        <begin position="663"/>
        <end position="672"/>
    </location>
</feature>
<protein>
    <recommendedName>
        <fullName evidence="8">Putative rRNA methyltransferase</fullName>
        <ecNumber evidence="8">2.1.1.-</ecNumber>
    </recommendedName>
    <alternativeName>
        <fullName evidence="8">2'-O-ribose RNA methyltransferase SPB1 homolog</fullName>
    </alternativeName>
</protein>
<dbReference type="STRING" id="461836.A0A0L0DC61"/>
<evidence type="ECO:0000256" key="5">
    <source>
        <dbReference type="ARBA" id="ARBA00022679"/>
    </source>
</evidence>
<dbReference type="InterPro" id="IPR050082">
    <property type="entry name" value="RNA_methyltr_RlmE"/>
</dbReference>
<feature type="region of interest" description="Disordered" evidence="9">
    <location>
        <begin position="868"/>
        <end position="893"/>
    </location>
</feature>
<feature type="compositionally biased region" description="Low complexity" evidence="9">
    <location>
        <begin position="644"/>
        <end position="656"/>
    </location>
</feature>
<dbReference type="Pfam" id="PF11861">
    <property type="entry name" value="DUF3381"/>
    <property type="match status" value="1"/>
</dbReference>
<sequence>MPSKKQKKGKGRLDKYYHLAKEQGYRSRAAYKLIQLNKKYEFLSSARVCIDLCAAPGGWLQVATKYMPMSSLVMGIDLDPIQPIKGVTTLVADITTPRCRKEIAGFLKGWKADVFLHDGAPNMGKDWTHDAYSQACLVLESCKLASEFLTRGGTFVTKVFRSKDYNALIWVFQQLFNKVDATKPPSSRGVSAEIFVVCQDFKAPDSIDPRMFEASSIFADVAPNATVPDIFNNKQKRHRTGYADDVGSLLYKEVPLAFFVDSLNPMTVLAENNKLTTTDAESKVYINHPKTTDEILACVADLRVLSKSDFKRVLRWRKSMRAFMGLDAKPETEEVEVTTTDLSLAELANADEDVLAVEMERFKERMRAIEKRKKRKTRSRLAKYRQHLTLAMPAGDVIETPAEASLFSLETMPTQTDVNAIIGDSDAALAAVDDEEVADVYLPKGVRNDTEAPPGATEPLEGLDYDTQVEADLEAYHADKVEREQRATPRVRVGKKIKRVRQLGISTELYMDLKAREMGLTEEAEAIAALRPNVDRNILSSSDDDDSSNDDADDDADESSDDDSSESSDAKFFAELQKRRAAAAAVAADANTLITGRSGLANPNDVFSSDLFQGLEVDDDADKVVAEMRGVPPAAAPLGRSGERAPVATAASAAAEPSRKRKREPERHDPRRIVLGSSGDDSSSDEPESESDGVTEFEVVPQDPMSFSDSDDKAEYLALAKEMAARKRRESLIDKSYNRRAHNEDNLPSWYEDYLAENNQPSLPITKEMVAELKHLHKAVNARPIKRVAEAKARKKMRAVIKLEKMKRQVTAIANDTDLSATSRARMIERLYRAGNKAVDKPKRRLVIGKRAEARGGKSVTRSYRMVDRRLKADLGRRTSKKVRTKRARHRRR</sequence>
<comment type="function">
    <text evidence="8">Probable methyltransferase involved in the maturation of rRNA and in the biogenesis of ribosomal subunits.</text>
</comment>
<dbReference type="EMBL" id="GL349458">
    <property type="protein sequence ID" value="KNC49934.1"/>
    <property type="molecule type" value="Genomic_DNA"/>
</dbReference>
<dbReference type="GeneID" id="25565453"/>
<feature type="binding site" evidence="8">
    <location>
        <position position="57"/>
    </location>
    <ligand>
        <name>S-adenosyl-L-methionine</name>
        <dbReference type="ChEBI" id="CHEBI:59789"/>
    </ligand>
</feature>
<comment type="catalytic activity">
    <reaction evidence="8">
        <text>a ribonucleotide in rRNA + S-adenosyl-L-methionine = a 2'-O-methylribonucleotide in rRNA + S-adenosyl-L-homocysteine + H(+)</text>
        <dbReference type="Rhea" id="RHEA:48628"/>
        <dbReference type="Rhea" id="RHEA-COMP:12164"/>
        <dbReference type="Rhea" id="RHEA-COMP:12165"/>
        <dbReference type="ChEBI" id="CHEBI:15378"/>
        <dbReference type="ChEBI" id="CHEBI:57856"/>
        <dbReference type="ChEBI" id="CHEBI:59789"/>
        <dbReference type="ChEBI" id="CHEBI:90675"/>
        <dbReference type="ChEBI" id="CHEBI:90676"/>
    </reaction>
</comment>
<dbReference type="FunFam" id="3.40.50.150:FF:000004">
    <property type="entry name" value="AdoMet-dependent rRNA methyltransferase SPB1"/>
    <property type="match status" value="1"/>
</dbReference>
<dbReference type="OrthoDB" id="1287559at2759"/>
<dbReference type="HAMAP" id="MF_01547">
    <property type="entry name" value="RNA_methyltr_E"/>
    <property type="match status" value="1"/>
</dbReference>
<proteinExistence type="inferred from homology"/>
<dbReference type="GO" id="GO:0016435">
    <property type="term" value="F:rRNA (guanine) methyltransferase activity"/>
    <property type="evidence" value="ECO:0007669"/>
    <property type="project" value="TreeGrafter"/>
</dbReference>
<accession>A0A0L0DC61</accession>
<feature type="domain" description="DUF3381" evidence="12">
    <location>
        <begin position="233"/>
        <end position="386"/>
    </location>
</feature>
<dbReference type="InterPro" id="IPR024576">
    <property type="entry name" value="rRNA_MeTfrase_Spb1_DUF3381"/>
</dbReference>
<evidence type="ECO:0000313" key="14">
    <source>
        <dbReference type="Proteomes" id="UP000054408"/>
    </source>
</evidence>
<dbReference type="InterPro" id="IPR028589">
    <property type="entry name" value="SPB1-like"/>
</dbReference>
<dbReference type="InterPro" id="IPR002877">
    <property type="entry name" value="RNA_MeTrfase_FtsJ_dom"/>
</dbReference>
<dbReference type="InterPro" id="IPR029063">
    <property type="entry name" value="SAM-dependent_MTases_sf"/>
</dbReference>
<dbReference type="GO" id="GO:0030687">
    <property type="term" value="C:preribosome, large subunit precursor"/>
    <property type="evidence" value="ECO:0007669"/>
    <property type="project" value="TreeGrafter"/>
</dbReference>
<comment type="subcellular location">
    <subcellularLocation>
        <location evidence="1 8">Nucleus</location>
        <location evidence="1 8">Nucleolus</location>
    </subcellularLocation>
</comment>
<dbReference type="Pfam" id="PF07780">
    <property type="entry name" value="Spb1_C"/>
    <property type="match status" value="1"/>
</dbReference>
<dbReference type="InterPro" id="IPR015507">
    <property type="entry name" value="rRNA-MeTfrase_E"/>
</dbReference>
<keyword evidence="4 8" id="KW-0489">Methyltransferase</keyword>
<feature type="binding site" evidence="8">
    <location>
        <position position="118"/>
    </location>
    <ligand>
        <name>S-adenosyl-L-methionine</name>
        <dbReference type="ChEBI" id="CHEBI:59789"/>
    </ligand>
</feature>
<dbReference type="InterPro" id="IPR012920">
    <property type="entry name" value="rRNA_MeTfrase_SPB1-like_C"/>
</dbReference>
<feature type="domain" description="Ribosomal RNA methyltransferase FtsJ" evidence="10">
    <location>
        <begin position="25"/>
        <end position="201"/>
    </location>
</feature>
<gene>
    <name evidence="13" type="ORF">AMSG_06241</name>
</gene>
<keyword evidence="3 8" id="KW-0698">rRNA processing</keyword>
<evidence type="ECO:0000313" key="13">
    <source>
        <dbReference type="EMBL" id="KNC49934.1"/>
    </source>
</evidence>
<evidence type="ECO:0000256" key="6">
    <source>
        <dbReference type="ARBA" id="ARBA00022691"/>
    </source>
</evidence>
<dbReference type="PANTHER" id="PTHR10920:SF13">
    <property type="entry name" value="PRE-RRNA 2'-O-RIBOSE RNA METHYLTRANSFERASE FTSJ3"/>
    <property type="match status" value="1"/>
</dbReference>
<keyword evidence="2 8" id="KW-0690">Ribosome biogenesis</keyword>
<feature type="binding site" evidence="8">
    <location>
        <position position="93"/>
    </location>
    <ligand>
        <name>S-adenosyl-L-methionine</name>
        <dbReference type="ChEBI" id="CHEBI:59789"/>
    </ligand>
</feature>
<dbReference type="RefSeq" id="XP_013757412.1">
    <property type="nucleotide sequence ID" value="XM_013901958.1"/>
</dbReference>
<evidence type="ECO:0000259" key="11">
    <source>
        <dbReference type="Pfam" id="PF07780"/>
    </source>
</evidence>
<feature type="compositionally biased region" description="Acidic residues" evidence="9">
    <location>
        <begin position="542"/>
        <end position="566"/>
    </location>
</feature>
<dbReference type="HAMAP" id="MF_03163">
    <property type="entry name" value="RNA_methyltr_E_SPB1"/>
    <property type="match status" value="1"/>
</dbReference>
<evidence type="ECO:0000256" key="2">
    <source>
        <dbReference type="ARBA" id="ARBA00022517"/>
    </source>
</evidence>
<feature type="binding site" evidence="8">
    <location>
        <position position="59"/>
    </location>
    <ligand>
        <name>S-adenosyl-L-methionine</name>
        <dbReference type="ChEBI" id="CHEBI:59789"/>
    </ligand>
</feature>
<reference evidence="13 14" key="1">
    <citation type="submission" date="2010-05" db="EMBL/GenBank/DDBJ databases">
        <title>The Genome Sequence of Thecamonas trahens ATCC 50062.</title>
        <authorList>
            <consortium name="The Broad Institute Genome Sequencing Platform"/>
            <person name="Russ C."/>
            <person name="Cuomo C."/>
            <person name="Shea T."/>
            <person name="Young S.K."/>
            <person name="Zeng Q."/>
            <person name="Koehrsen M."/>
            <person name="Haas B."/>
            <person name="Borodovsky M."/>
            <person name="Guigo R."/>
            <person name="Alvarado L."/>
            <person name="Berlin A."/>
            <person name="Bochicchio J."/>
            <person name="Borenstein D."/>
            <person name="Chapman S."/>
            <person name="Chen Z."/>
            <person name="Freedman E."/>
            <person name="Gellesch M."/>
            <person name="Goldberg J."/>
            <person name="Griggs A."/>
            <person name="Gujja S."/>
            <person name="Heilman E."/>
            <person name="Heiman D."/>
            <person name="Hepburn T."/>
            <person name="Howarth C."/>
            <person name="Jen D."/>
            <person name="Larson L."/>
            <person name="Mehta T."/>
            <person name="Park D."/>
            <person name="Pearson M."/>
            <person name="Roberts A."/>
            <person name="Saif S."/>
            <person name="Shenoy N."/>
            <person name="Sisk P."/>
            <person name="Stolte C."/>
            <person name="Sykes S."/>
            <person name="Thomson T."/>
            <person name="Walk T."/>
            <person name="White J."/>
            <person name="Yandava C."/>
            <person name="Burger G."/>
            <person name="Gray M.W."/>
            <person name="Holland P.W.H."/>
            <person name="King N."/>
            <person name="Lang F.B.F."/>
            <person name="Roger A.J."/>
            <person name="Ruiz-Trillo I."/>
            <person name="Lander E."/>
            <person name="Nusbaum C."/>
        </authorList>
    </citation>
    <scope>NUCLEOTIDE SEQUENCE [LARGE SCALE GENOMIC DNA]</scope>
    <source>
        <strain evidence="13 14">ATCC 50062</strain>
    </source>
</reference>
<keyword evidence="6 8" id="KW-0949">S-adenosyl-L-methionine</keyword>
<keyword evidence="7 8" id="KW-0539">Nucleus</keyword>
<feature type="compositionally biased region" description="Acidic residues" evidence="9">
    <location>
        <begin position="682"/>
        <end position="695"/>
    </location>
</feature>
<evidence type="ECO:0000259" key="12">
    <source>
        <dbReference type="Pfam" id="PF11861"/>
    </source>
</evidence>
<name>A0A0L0DC61_THETB</name>
<dbReference type="GO" id="GO:0000466">
    <property type="term" value="P:maturation of 5.8S rRNA from tricistronic rRNA transcript (SSU-rRNA, 5.8S rRNA, LSU-rRNA)"/>
    <property type="evidence" value="ECO:0007669"/>
    <property type="project" value="TreeGrafter"/>
</dbReference>
<dbReference type="AlphaFoldDB" id="A0A0L0DC61"/>
<dbReference type="eggNOG" id="KOG1098">
    <property type="taxonomic scope" value="Eukaryota"/>
</dbReference>
<feature type="compositionally biased region" description="Basic and acidic residues" evidence="9">
    <location>
        <begin position="868"/>
        <end position="877"/>
    </location>
</feature>
<dbReference type="GO" id="GO:0008650">
    <property type="term" value="F:rRNA (uridine-2'-O-)-methyltransferase activity"/>
    <property type="evidence" value="ECO:0007669"/>
    <property type="project" value="TreeGrafter"/>
</dbReference>
<evidence type="ECO:0000256" key="9">
    <source>
        <dbReference type="SAM" id="MobiDB-lite"/>
    </source>
</evidence>
<keyword evidence="14" id="KW-1185">Reference proteome</keyword>
<feature type="active site" description="Proton acceptor" evidence="8">
    <location>
        <position position="158"/>
    </location>
</feature>
<evidence type="ECO:0000256" key="4">
    <source>
        <dbReference type="ARBA" id="ARBA00022603"/>
    </source>
</evidence>
<feature type="compositionally biased region" description="Basic residues" evidence="9">
    <location>
        <begin position="878"/>
        <end position="893"/>
    </location>
</feature>
<evidence type="ECO:0000256" key="1">
    <source>
        <dbReference type="ARBA" id="ARBA00004604"/>
    </source>
</evidence>
<dbReference type="GO" id="GO:0000463">
    <property type="term" value="P:maturation of LSU-rRNA from tricistronic rRNA transcript (SSU-rRNA, 5.8S rRNA, LSU-rRNA)"/>
    <property type="evidence" value="ECO:0007669"/>
    <property type="project" value="TreeGrafter"/>
</dbReference>
<feature type="binding site" evidence="8">
    <location>
        <position position="77"/>
    </location>
    <ligand>
        <name>S-adenosyl-L-methionine</name>
        <dbReference type="ChEBI" id="CHEBI:59789"/>
    </ligand>
</feature>
<evidence type="ECO:0000256" key="3">
    <source>
        <dbReference type="ARBA" id="ARBA00022552"/>
    </source>
</evidence>
<comment type="similarity">
    <text evidence="8">Belongs to the class I-like SAM-binding methyltransferase superfamily. RNA methyltransferase RlmE family. SPB1 subfamily.</text>
</comment>
<dbReference type="Proteomes" id="UP000054408">
    <property type="component" value="Unassembled WGS sequence"/>
</dbReference>
<dbReference type="SUPFAM" id="SSF53335">
    <property type="entry name" value="S-adenosyl-L-methionine-dependent methyltransferases"/>
    <property type="match status" value="1"/>
</dbReference>
<dbReference type="Gene3D" id="3.40.50.150">
    <property type="entry name" value="Vaccinia Virus protein VP39"/>
    <property type="match status" value="1"/>
</dbReference>
<feature type="domain" description="Ribosomal RNA methyltransferase SPB1-like C-terminal" evidence="11">
    <location>
        <begin position="696"/>
        <end position="876"/>
    </location>
</feature>
<dbReference type="EC" id="2.1.1.-" evidence="8"/>
<evidence type="ECO:0000256" key="8">
    <source>
        <dbReference type="HAMAP-Rule" id="MF_03163"/>
    </source>
</evidence>
<dbReference type="GO" id="GO:0005730">
    <property type="term" value="C:nucleolus"/>
    <property type="evidence" value="ECO:0007669"/>
    <property type="project" value="UniProtKB-SubCell"/>
</dbReference>
<organism evidence="13 14">
    <name type="scientific">Thecamonas trahens ATCC 50062</name>
    <dbReference type="NCBI Taxonomy" id="461836"/>
    <lineage>
        <taxon>Eukaryota</taxon>
        <taxon>Apusozoa</taxon>
        <taxon>Apusomonadida</taxon>
        <taxon>Apusomonadidae</taxon>
        <taxon>Thecamonas</taxon>
    </lineage>
</organism>